<organism evidence="1 2">
    <name type="scientific">Nibea albiflora</name>
    <name type="common">Yellow drum</name>
    <name type="synonym">Corvina albiflora</name>
    <dbReference type="NCBI Taxonomy" id="240163"/>
    <lineage>
        <taxon>Eukaryota</taxon>
        <taxon>Metazoa</taxon>
        <taxon>Chordata</taxon>
        <taxon>Craniata</taxon>
        <taxon>Vertebrata</taxon>
        <taxon>Euteleostomi</taxon>
        <taxon>Actinopterygii</taxon>
        <taxon>Neopterygii</taxon>
        <taxon>Teleostei</taxon>
        <taxon>Neoteleostei</taxon>
        <taxon>Acanthomorphata</taxon>
        <taxon>Eupercaria</taxon>
        <taxon>Sciaenidae</taxon>
        <taxon>Nibea</taxon>
    </lineage>
</organism>
<keyword evidence="2" id="KW-1185">Reference proteome</keyword>
<proteinExistence type="predicted"/>
<sequence>MELKHAGFLLLLLCSCVHFRSGAGYGVFVQDPDLEWERMETVIGEKTPRAPAPKAQSSAVSPPTPDAKKVPDYEVISASQVQKELFKPEKGARPLPSSVKEMLLATAAPTTTAGTTRPEMIEVLCHVDRVYVRVRREIFKTRDSYESLKLGTCPVNRGTKVHYYFLYLLKDDCGFTKESTADHVSIRNVLTYTPPGPVLRERPFNIPLQCKYPRFFNSFKVGFYPVTQGGTVHKALQPKSTFTLTPQDASGNEVTGTKTFTLGQPMYFAAKKPDSTASSGDQRLYVNKCFMTASQDSNSSPKYTVIDNQGCMVDSKVSYQSKFLSGSSKMVQKFSVGALIFKDQASTSSSKQLYMHCDISLGKLTPTQSSKACNYDSTNKKWKELYGDDSVCTCCESTCSVQPKATRNIITSHSWKVDLSSMDGSVALEPQMKSFDADPFSLEDANMAEHKDFLSYWETDY</sequence>
<name>A0ACB7FM88_NIBAL</name>
<evidence type="ECO:0000313" key="1">
    <source>
        <dbReference type="EMBL" id="KAG8015138.1"/>
    </source>
</evidence>
<gene>
    <name evidence="1" type="primary">ZP3.5</name>
    <name evidence="1" type="ORF">GBF38_022447</name>
</gene>
<evidence type="ECO:0000313" key="2">
    <source>
        <dbReference type="Proteomes" id="UP000805704"/>
    </source>
</evidence>
<reference evidence="1" key="1">
    <citation type="submission" date="2020-04" db="EMBL/GenBank/DDBJ databases">
        <title>A chromosome-scale assembly and high-density genetic map of the yellow drum (Nibea albiflora) genome.</title>
        <authorList>
            <person name="Xu D."/>
            <person name="Zhang W."/>
            <person name="Chen R."/>
            <person name="Tan P."/>
            <person name="Wang L."/>
            <person name="Song H."/>
            <person name="Tian L."/>
            <person name="Zhu Q."/>
            <person name="Wang B."/>
        </authorList>
    </citation>
    <scope>NUCLEOTIDE SEQUENCE</scope>
    <source>
        <strain evidence="1">ZJHYS-2018</strain>
    </source>
</reference>
<dbReference type="Proteomes" id="UP000805704">
    <property type="component" value="Chromosome 1"/>
</dbReference>
<protein>
    <submittedName>
        <fullName evidence="1">Zona pellucida sperm-binding protein 3</fullName>
    </submittedName>
</protein>
<accession>A0ACB7FM88</accession>
<dbReference type="EMBL" id="CM024789">
    <property type="protein sequence ID" value="KAG8015138.1"/>
    <property type="molecule type" value="Genomic_DNA"/>
</dbReference>
<comment type="caution">
    <text evidence="1">The sequence shown here is derived from an EMBL/GenBank/DDBJ whole genome shotgun (WGS) entry which is preliminary data.</text>
</comment>